<organism evidence="1 2">
    <name type="scientific">Deinococcus sonorensis</name>
    <dbReference type="NCBI Taxonomy" id="309891"/>
    <lineage>
        <taxon>Bacteria</taxon>
        <taxon>Thermotogati</taxon>
        <taxon>Deinococcota</taxon>
        <taxon>Deinococci</taxon>
        <taxon>Deinococcales</taxon>
        <taxon>Deinococcaceae</taxon>
        <taxon>Deinococcus</taxon>
    </lineage>
</organism>
<name>A0ABV8YAI6_9DEIO</name>
<keyword evidence="2" id="KW-1185">Reference proteome</keyword>
<comment type="caution">
    <text evidence="1">The sequence shown here is derived from an EMBL/GenBank/DDBJ whole genome shotgun (WGS) entry which is preliminary data.</text>
</comment>
<accession>A0ABV8YAI6</accession>
<gene>
    <name evidence="1" type="ORF">ACFO0P_15965</name>
</gene>
<proteinExistence type="predicted"/>
<protein>
    <submittedName>
        <fullName evidence="1">Uncharacterized protein</fullName>
    </submittedName>
</protein>
<evidence type="ECO:0000313" key="2">
    <source>
        <dbReference type="Proteomes" id="UP001595939"/>
    </source>
</evidence>
<sequence length="204" mass="22787">MSDSVELGPLTAVRAFVEDAIDGPSFAATLFTDTALELLLRAAPPIPPYSSHGADNLYQFLIELNFDRERDLLDAHDALARWLTLMGVPHVRATTLSQRAALRKKVQPKWLNIDEDVFRVLLEAAGDRQGAALQTWLKEELRARFRSIKRPPQWLQSPQWPVREGVPLVFVGQLAADGLLHDDATVYVFMHPQTGVVETVVQVA</sequence>
<dbReference type="Proteomes" id="UP001595939">
    <property type="component" value="Unassembled WGS sequence"/>
</dbReference>
<dbReference type="EMBL" id="JBHSEG010000008">
    <property type="protein sequence ID" value="MFC4455274.1"/>
    <property type="molecule type" value="Genomic_DNA"/>
</dbReference>
<reference evidence="2" key="1">
    <citation type="journal article" date="2019" name="Int. J. Syst. Evol. Microbiol.">
        <title>The Global Catalogue of Microorganisms (GCM) 10K type strain sequencing project: providing services to taxonomists for standard genome sequencing and annotation.</title>
        <authorList>
            <consortium name="The Broad Institute Genomics Platform"/>
            <consortium name="The Broad Institute Genome Sequencing Center for Infectious Disease"/>
            <person name="Wu L."/>
            <person name="Ma J."/>
        </authorList>
    </citation>
    <scope>NUCLEOTIDE SEQUENCE [LARGE SCALE GENOMIC DNA]</scope>
    <source>
        <strain evidence="2">CCUG 39970</strain>
    </source>
</reference>
<evidence type="ECO:0000313" key="1">
    <source>
        <dbReference type="EMBL" id="MFC4455274.1"/>
    </source>
</evidence>
<dbReference type="RefSeq" id="WP_380129987.1">
    <property type="nucleotide sequence ID" value="NZ_JBHSEG010000008.1"/>
</dbReference>